<dbReference type="Gene3D" id="2.40.128.520">
    <property type="match status" value="1"/>
</dbReference>
<keyword evidence="4" id="KW-1185">Reference proteome</keyword>
<accession>A0ABT4VGF1</accession>
<organism evidence="3 4">
    <name type="scientific">Hoeflea poritis</name>
    <dbReference type="NCBI Taxonomy" id="2993659"/>
    <lineage>
        <taxon>Bacteria</taxon>
        <taxon>Pseudomonadati</taxon>
        <taxon>Pseudomonadota</taxon>
        <taxon>Alphaproteobacteria</taxon>
        <taxon>Hyphomicrobiales</taxon>
        <taxon>Rhizobiaceae</taxon>
        <taxon>Hoeflea</taxon>
    </lineage>
</organism>
<feature type="signal peptide" evidence="1">
    <location>
        <begin position="1"/>
        <end position="20"/>
    </location>
</feature>
<feature type="domain" description="DUF2147" evidence="2">
    <location>
        <begin position="25"/>
        <end position="128"/>
    </location>
</feature>
<protein>
    <submittedName>
        <fullName evidence="3">DUF2147 domain-containing protein</fullName>
    </submittedName>
</protein>
<dbReference type="Proteomes" id="UP001148313">
    <property type="component" value="Unassembled WGS sequence"/>
</dbReference>
<keyword evidence="1" id="KW-0732">Signal</keyword>
<sequence length="130" mass="13671">MKKLTFATLIILAMSAPAVAADATGLWRTQSASNGGYLQVRIEACGANLCGTIAGAFTSDGKAVAGYKNDGKQMIWDMKPDGAGKWDDGKVWSPEANITANGKLSLDGSKLTVSGCKGPICRSQEWTRVE</sequence>
<evidence type="ECO:0000313" key="4">
    <source>
        <dbReference type="Proteomes" id="UP001148313"/>
    </source>
</evidence>
<gene>
    <name evidence="3" type="ORF">OOZ53_00375</name>
</gene>
<dbReference type="EMBL" id="JAPJZH010000001">
    <property type="protein sequence ID" value="MDA4843781.1"/>
    <property type="molecule type" value="Genomic_DNA"/>
</dbReference>
<feature type="chain" id="PRO_5046114802" evidence="1">
    <location>
        <begin position="21"/>
        <end position="130"/>
    </location>
</feature>
<comment type="caution">
    <text evidence="3">The sequence shown here is derived from an EMBL/GenBank/DDBJ whole genome shotgun (WGS) entry which is preliminary data.</text>
</comment>
<dbReference type="PANTHER" id="PTHR36919:SF2">
    <property type="entry name" value="BLL6627 PROTEIN"/>
    <property type="match status" value="1"/>
</dbReference>
<dbReference type="InterPro" id="IPR019223">
    <property type="entry name" value="DUF2147"/>
</dbReference>
<reference evidence="3" key="1">
    <citation type="submission" date="2022-11" db="EMBL/GenBank/DDBJ databases">
        <title>Hoeflea poritis sp. nov., isolated from scleractinian coral Porites lutea.</title>
        <authorList>
            <person name="Zhang G."/>
            <person name="Wei Q."/>
            <person name="Cai L."/>
        </authorList>
    </citation>
    <scope>NUCLEOTIDE SEQUENCE</scope>
    <source>
        <strain evidence="3">E7-10</strain>
    </source>
</reference>
<dbReference type="Pfam" id="PF09917">
    <property type="entry name" value="DUF2147"/>
    <property type="match status" value="1"/>
</dbReference>
<name>A0ABT4VGF1_9HYPH</name>
<dbReference type="RefSeq" id="WP_271087291.1">
    <property type="nucleotide sequence ID" value="NZ_JAPJZH010000001.1"/>
</dbReference>
<proteinExistence type="predicted"/>
<evidence type="ECO:0000259" key="2">
    <source>
        <dbReference type="Pfam" id="PF09917"/>
    </source>
</evidence>
<evidence type="ECO:0000313" key="3">
    <source>
        <dbReference type="EMBL" id="MDA4843781.1"/>
    </source>
</evidence>
<evidence type="ECO:0000256" key="1">
    <source>
        <dbReference type="SAM" id="SignalP"/>
    </source>
</evidence>
<dbReference type="PANTHER" id="PTHR36919">
    <property type="entry name" value="BLR1215 PROTEIN"/>
    <property type="match status" value="1"/>
</dbReference>